<evidence type="ECO:0000313" key="2">
    <source>
        <dbReference type="Proteomes" id="UP000732399"/>
    </source>
</evidence>
<sequence length="182" mass="20078">MHHNGNIPLRHQQFMLAVRREMGWPAFKPANDAVAFCSGREMSFEVGAEMARITQMLRKDAVYTGWANSSAALPTSFTIVYRELLAVDIVDRVVPFAENDDAPIVFVSTRADEIFAVDRRGTLVRVPGKPKAIGTGRKLAMKRIKATAATMGDTLLDGNRFLAPGAEWIEPEASLETVVRFG</sequence>
<evidence type="ECO:0008006" key="3">
    <source>
        <dbReference type="Google" id="ProtNLM"/>
    </source>
</evidence>
<comment type="caution">
    <text evidence="1">The sequence shown here is derived from an EMBL/GenBank/DDBJ whole genome shotgun (WGS) entry which is preliminary data.</text>
</comment>
<gene>
    <name evidence="1" type="ORF">HBH26_14985</name>
</gene>
<proteinExistence type="predicted"/>
<dbReference type="Proteomes" id="UP000732399">
    <property type="component" value="Unassembled WGS sequence"/>
</dbReference>
<evidence type="ECO:0000313" key="1">
    <source>
        <dbReference type="EMBL" id="NJR79890.1"/>
    </source>
</evidence>
<reference evidence="1 2" key="1">
    <citation type="submission" date="2020-03" db="EMBL/GenBank/DDBJ databases">
        <authorList>
            <person name="Wang L."/>
            <person name="He N."/>
            <person name="Li Y."/>
            <person name="Fang Y."/>
            <person name="Zhang F."/>
        </authorList>
    </citation>
    <scope>NUCLEOTIDE SEQUENCE [LARGE SCALE GENOMIC DNA]</scope>
    <source>
        <strain evidence="1 2">36D10-4-7</strain>
    </source>
</reference>
<protein>
    <recommendedName>
        <fullName evidence="3">Glutamine amidotransferase type-2 domain-containing protein</fullName>
    </recommendedName>
</protein>
<dbReference type="RefSeq" id="WP_168135440.1">
    <property type="nucleotide sequence ID" value="NZ_JAAVJH010000010.1"/>
</dbReference>
<name>A0ABX1CPK8_9SPHN</name>
<organism evidence="1 2">
    <name type="scientific">Sphingomonas corticis</name>
    <dbReference type="NCBI Taxonomy" id="2722791"/>
    <lineage>
        <taxon>Bacteria</taxon>
        <taxon>Pseudomonadati</taxon>
        <taxon>Pseudomonadota</taxon>
        <taxon>Alphaproteobacteria</taxon>
        <taxon>Sphingomonadales</taxon>
        <taxon>Sphingomonadaceae</taxon>
        <taxon>Sphingomonas</taxon>
    </lineage>
</organism>
<keyword evidence="2" id="KW-1185">Reference proteome</keyword>
<dbReference type="EMBL" id="JAAVJH010000010">
    <property type="protein sequence ID" value="NJR79890.1"/>
    <property type="molecule type" value="Genomic_DNA"/>
</dbReference>
<accession>A0ABX1CPK8</accession>